<keyword evidence="2 3" id="KW-0560">Oxidoreductase</keyword>
<evidence type="ECO:0000313" key="3">
    <source>
        <dbReference type="EMBL" id="CAA9389599.1"/>
    </source>
</evidence>
<protein>
    <submittedName>
        <fullName evidence="3">3-oxoacyl-[acyl-carrier protein] reductase</fullName>
        <ecNumber evidence="3">1.1.1.100</ecNumber>
    </submittedName>
</protein>
<dbReference type="CDD" id="cd05233">
    <property type="entry name" value="SDR_c"/>
    <property type="match status" value="1"/>
</dbReference>
<dbReference type="PRINTS" id="PR00080">
    <property type="entry name" value="SDRFAMILY"/>
</dbReference>
<evidence type="ECO:0000256" key="2">
    <source>
        <dbReference type="ARBA" id="ARBA00023002"/>
    </source>
</evidence>
<accession>A0A6J4NJI3</accession>
<dbReference type="InterPro" id="IPR036291">
    <property type="entry name" value="NAD(P)-bd_dom_sf"/>
</dbReference>
<dbReference type="PRINTS" id="PR00081">
    <property type="entry name" value="GDHRDH"/>
</dbReference>
<comment type="similarity">
    <text evidence="1">Belongs to the short-chain dehydrogenases/reductases (SDR) family.</text>
</comment>
<organism evidence="3">
    <name type="scientific">uncultured Propionibacteriaceae bacterium</name>
    <dbReference type="NCBI Taxonomy" id="257457"/>
    <lineage>
        <taxon>Bacteria</taxon>
        <taxon>Bacillati</taxon>
        <taxon>Actinomycetota</taxon>
        <taxon>Actinomycetes</taxon>
        <taxon>Propionibacteriales</taxon>
        <taxon>Propionibacteriaceae</taxon>
        <taxon>environmental samples</taxon>
    </lineage>
</organism>
<dbReference type="Pfam" id="PF13561">
    <property type="entry name" value="adh_short_C2"/>
    <property type="match status" value="1"/>
</dbReference>
<gene>
    <name evidence="3" type="ORF">AVDCRST_MAG75-1489</name>
</gene>
<dbReference type="Gene3D" id="3.40.50.720">
    <property type="entry name" value="NAD(P)-binding Rossmann-like Domain"/>
    <property type="match status" value="1"/>
</dbReference>
<dbReference type="PANTHER" id="PTHR42760:SF78">
    <property type="entry name" value="3-OXOACYL-[ACYL-CARRIER-PROTEIN] REDUCTASE [NADH]"/>
    <property type="match status" value="1"/>
</dbReference>
<dbReference type="PANTHER" id="PTHR42760">
    <property type="entry name" value="SHORT-CHAIN DEHYDROGENASES/REDUCTASES FAMILY MEMBER"/>
    <property type="match status" value="1"/>
</dbReference>
<dbReference type="EC" id="1.1.1.100" evidence="3"/>
<proteinExistence type="inferred from homology"/>
<evidence type="ECO:0000256" key="1">
    <source>
        <dbReference type="ARBA" id="ARBA00006484"/>
    </source>
</evidence>
<sequence length="273" mass="28401">MAGPGTTGPLTGKIAFVTGSGRGLGRATADKLAALGADVVIHDLDEAGPAKYGEAESLQDVARDIARHGARVTTVLGNIGDPAAVAEMSRRIVTELGTVDILVNCAGGDIGAEGGKPNPNSALDVALEDIQVETNNNLIGTLLVSQTFVRPMRDRGSGSVINIASTAAHVGNTPEVIYSTLKAAVVHYTRCLAAEMRPYGVRVNAVSPGPTKTARFQATRKTDPEMMVTTDSLMRYADPEEIADAVAFLAGPQAKFIHGQVLRVDGGRTLFPG</sequence>
<dbReference type="SUPFAM" id="SSF51735">
    <property type="entry name" value="NAD(P)-binding Rossmann-fold domains"/>
    <property type="match status" value="1"/>
</dbReference>
<dbReference type="AlphaFoldDB" id="A0A6J4NJI3"/>
<dbReference type="GO" id="GO:0004316">
    <property type="term" value="F:3-oxoacyl-[acyl-carrier-protein] reductase (NADPH) activity"/>
    <property type="evidence" value="ECO:0007669"/>
    <property type="project" value="UniProtKB-EC"/>
</dbReference>
<reference evidence="3" key="1">
    <citation type="submission" date="2020-02" db="EMBL/GenBank/DDBJ databases">
        <authorList>
            <person name="Meier V. D."/>
        </authorList>
    </citation>
    <scope>NUCLEOTIDE SEQUENCE</scope>
    <source>
        <strain evidence="3">AVDCRST_MAG75</strain>
    </source>
</reference>
<name>A0A6J4NJI3_9ACTN</name>
<dbReference type="FunFam" id="3.40.50.720:FF:000084">
    <property type="entry name" value="Short-chain dehydrogenase reductase"/>
    <property type="match status" value="1"/>
</dbReference>
<dbReference type="EMBL" id="CADCUO010000084">
    <property type="protein sequence ID" value="CAA9389599.1"/>
    <property type="molecule type" value="Genomic_DNA"/>
</dbReference>
<dbReference type="InterPro" id="IPR002347">
    <property type="entry name" value="SDR_fam"/>
</dbReference>